<feature type="domain" description="HNH nuclease" evidence="1">
    <location>
        <begin position="33"/>
        <end position="81"/>
    </location>
</feature>
<dbReference type="SMART" id="SM00507">
    <property type="entry name" value="HNHc"/>
    <property type="match status" value="1"/>
</dbReference>
<dbReference type="Gene3D" id="3.90.75.20">
    <property type="match status" value="1"/>
</dbReference>
<dbReference type="AlphaFoldDB" id="A0A0Z8KGK1"/>
<gene>
    <name evidence="2" type="ORF">ERS132452_00652</name>
</gene>
<protein>
    <recommendedName>
        <fullName evidence="1">HNH nuclease domain-containing protein</fullName>
    </recommendedName>
</protein>
<reference evidence="2 3" key="1">
    <citation type="submission" date="2016-02" db="EMBL/GenBank/DDBJ databases">
        <authorList>
            <consortium name="Pathogen Informatics"/>
        </authorList>
    </citation>
    <scope>NUCLEOTIDE SEQUENCE [LARGE SCALE GENOMIC DNA]</scope>
    <source>
        <strain evidence="2 3">LSS90</strain>
    </source>
</reference>
<dbReference type="CDD" id="cd00085">
    <property type="entry name" value="HNHc"/>
    <property type="match status" value="1"/>
</dbReference>
<dbReference type="SUPFAM" id="SSF54060">
    <property type="entry name" value="His-Me finger endonucleases"/>
    <property type="match status" value="1"/>
</dbReference>
<name>A0A0Z8KGK1_STRSU</name>
<dbReference type="Pfam" id="PF13392">
    <property type="entry name" value="HNH_3"/>
    <property type="match status" value="1"/>
</dbReference>
<dbReference type="RefSeq" id="WP_044673562.1">
    <property type="nucleotide sequence ID" value="NZ_CEDG01000011.1"/>
</dbReference>
<evidence type="ECO:0000313" key="2">
    <source>
        <dbReference type="EMBL" id="CYV71846.1"/>
    </source>
</evidence>
<dbReference type="Proteomes" id="UP000071765">
    <property type="component" value="Unassembled WGS sequence"/>
</dbReference>
<dbReference type="EMBL" id="FIIN01000003">
    <property type="protein sequence ID" value="CYV71846.1"/>
    <property type="molecule type" value="Genomic_DNA"/>
</dbReference>
<evidence type="ECO:0000313" key="3">
    <source>
        <dbReference type="Proteomes" id="UP000071765"/>
    </source>
</evidence>
<evidence type="ECO:0000259" key="1">
    <source>
        <dbReference type="SMART" id="SM00507"/>
    </source>
</evidence>
<sequence length="212" mass="24722">MEITYKDGYAFVDGYKFRKDSKTGYYLSSKKIDGRRPRLHIYIWNKYHGEIPKGYQIHHKDENKDNNEIDNLMCLTQKEHLQWHGENVPDSRLRRWQKNMAIQREKTKAWHSSLEGKEWHRKHAKKIGFAKNGKTHTVCECCGKSFVSGKKHGKYCSPDCRSKARRKSGIDNENRSCVICGAVFSVNKYSKTKTCSKKCSSELLSINKKNAK</sequence>
<dbReference type="InterPro" id="IPR003615">
    <property type="entry name" value="HNH_nuc"/>
</dbReference>
<organism evidence="2 3">
    <name type="scientific">Streptococcus suis</name>
    <dbReference type="NCBI Taxonomy" id="1307"/>
    <lineage>
        <taxon>Bacteria</taxon>
        <taxon>Bacillati</taxon>
        <taxon>Bacillota</taxon>
        <taxon>Bacilli</taxon>
        <taxon>Lactobacillales</taxon>
        <taxon>Streptococcaceae</taxon>
        <taxon>Streptococcus</taxon>
    </lineage>
</organism>
<accession>A0A0Z8KGK1</accession>
<proteinExistence type="predicted"/>
<dbReference type="InterPro" id="IPR044925">
    <property type="entry name" value="His-Me_finger_sf"/>
</dbReference>